<dbReference type="EMBL" id="BMVO01000003">
    <property type="protein sequence ID" value="GHA94658.1"/>
    <property type="molecule type" value="Genomic_DNA"/>
</dbReference>
<reference evidence="2" key="1">
    <citation type="journal article" date="2019" name="Int. J. Syst. Evol. Microbiol.">
        <title>The Global Catalogue of Microorganisms (GCM) 10K type strain sequencing project: providing services to taxonomists for standard genome sequencing and annotation.</title>
        <authorList>
            <consortium name="The Broad Institute Genomics Platform"/>
            <consortium name="The Broad Institute Genome Sequencing Center for Infectious Disease"/>
            <person name="Wu L."/>
            <person name="Ma J."/>
        </authorList>
    </citation>
    <scope>NUCLEOTIDE SEQUENCE [LARGE SCALE GENOMIC DNA]</scope>
    <source>
        <strain evidence="2">JCM 4737</strain>
    </source>
</reference>
<dbReference type="Proteomes" id="UP000599437">
    <property type="component" value="Unassembled WGS sequence"/>
</dbReference>
<evidence type="ECO:0008006" key="3">
    <source>
        <dbReference type="Google" id="ProtNLM"/>
    </source>
</evidence>
<name>A0ABQ3DIA2_9ACTN</name>
<evidence type="ECO:0000313" key="2">
    <source>
        <dbReference type="Proteomes" id="UP000599437"/>
    </source>
</evidence>
<protein>
    <recommendedName>
        <fullName evidence="3">Glycosyltransferase</fullName>
    </recommendedName>
</protein>
<keyword evidence="2" id="KW-1185">Reference proteome</keyword>
<evidence type="ECO:0000313" key="1">
    <source>
        <dbReference type="EMBL" id="GHA94658.1"/>
    </source>
</evidence>
<accession>A0ABQ3DIA2</accession>
<comment type="caution">
    <text evidence="1">The sequence shown here is derived from an EMBL/GenBank/DDBJ whole genome shotgun (WGS) entry which is preliminary data.</text>
</comment>
<organism evidence="1 2">
    <name type="scientific">Streptomyces chryseus</name>
    <dbReference type="NCBI Taxonomy" id="68186"/>
    <lineage>
        <taxon>Bacteria</taxon>
        <taxon>Bacillati</taxon>
        <taxon>Actinomycetota</taxon>
        <taxon>Actinomycetes</taxon>
        <taxon>Kitasatosporales</taxon>
        <taxon>Streptomycetaceae</taxon>
        <taxon>Streptomyces</taxon>
    </lineage>
</organism>
<proteinExistence type="predicted"/>
<dbReference type="RefSeq" id="WP_138895812.1">
    <property type="nucleotide sequence ID" value="NZ_BMVO01000003.1"/>
</dbReference>
<sequence>MDAPDIVVPVREGAVNEQLRFALRSWAAHLPHGRVWLVGHRPRWAAGVEHIATRQTGTKYQNTTLAVRAACQHPGVSGVFLLANDDMFVMHPMPDGMPVLHRGPVKAVEAYYAVRASGKYLRGMRETRALLESRGHPEPLSYELHVPMPVQKTAMLAALKEARHLDVVHKRTLYGNLAGLGGEEIQDVKILHRAPHGYGPTSRFLSTMPDSFAAGHVGQFIRRAFPRPSPYEIPGRR</sequence>
<gene>
    <name evidence="1" type="ORF">GCM10010346_16820</name>
</gene>